<dbReference type="InterPro" id="IPR014044">
    <property type="entry name" value="CAP_dom"/>
</dbReference>
<protein>
    <recommendedName>
        <fullName evidence="2">SLH domain-containing protein</fullName>
    </recommendedName>
</protein>
<dbReference type="EMBL" id="CVRR01000037">
    <property type="protein sequence ID" value="CRL40774.1"/>
    <property type="molecule type" value="Genomic_DNA"/>
</dbReference>
<dbReference type="Pfam" id="PF00395">
    <property type="entry name" value="SLH"/>
    <property type="match status" value="2"/>
</dbReference>
<reference evidence="4" key="1">
    <citation type="submission" date="2015-05" db="EMBL/GenBank/DDBJ databases">
        <authorList>
            <consortium name="Pathogen Informatics"/>
        </authorList>
    </citation>
    <scope>NUCLEOTIDE SEQUENCE [LARGE SCALE GENOMIC DNA]</scope>
    <source>
        <strain evidence="4">M72</strain>
    </source>
</reference>
<evidence type="ECO:0000256" key="1">
    <source>
        <dbReference type="ARBA" id="ARBA00022737"/>
    </source>
</evidence>
<keyword evidence="1" id="KW-0677">Repeat</keyword>
<name>A0A0M6WU48_9FIRM</name>
<accession>A0A0M6WU48</accession>
<dbReference type="PANTHER" id="PTHR31157:SF1">
    <property type="entry name" value="SCP DOMAIN-CONTAINING PROTEIN"/>
    <property type="match status" value="1"/>
</dbReference>
<dbReference type="SUPFAM" id="SSF55797">
    <property type="entry name" value="PR-1-like"/>
    <property type="match status" value="1"/>
</dbReference>
<dbReference type="Gene3D" id="3.40.33.10">
    <property type="entry name" value="CAP"/>
    <property type="match status" value="1"/>
</dbReference>
<sequence>MKAKKKIILQIGKNLCSLALVLIMMICILPQMTVKADNVGTTEEKLEEDWGAMSSAAGKMNMTNTTTKAQVMKVITAAAKNGTKAEWKSFRKVDATYESKGGVTAYLNLSLDGKTRELYINEVIPTLGNNRPEKGIAVSEDEWNILRLTNIERAKEGKKLLTMPAALQKATAVRAKENVNNTQPAHTRPNGTSYKTAVPSSFKNTGLGENMYKCTKKVTAQLAMRGWMNSASHKANILRENYQYLGVGTYETEAVQIFASSSKKIKSYTTSTGKTTFADEEAMAGEYLICTDQAGVKSYLPLDTNYMKKVKGGYTINLNATKTVKIKIKNASSTSSYTDVDAADAKAVAWVVKNKIMEPTSKNEFYSKAICTKGDVFNALYKANGSPTPKALNHFPDVKSTDSYYKAALWAVDKGLIEYGIFEGKYAYQRGYALYYVWQSIGAPKASQKSTFTDYKDWVFYADAVAWAESKGIIKDNGDHKFRPDDAVTRVELAKFIYYAYK</sequence>
<evidence type="ECO:0000313" key="4">
    <source>
        <dbReference type="Proteomes" id="UP000049979"/>
    </source>
</evidence>
<dbReference type="PROSITE" id="PS51272">
    <property type="entry name" value="SLH"/>
    <property type="match status" value="1"/>
</dbReference>
<dbReference type="RefSeq" id="WP_055068318.1">
    <property type="nucleotide sequence ID" value="NZ_CP173697.1"/>
</dbReference>
<evidence type="ECO:0000259" key="2">
    <source>
        <dbReference type="PROSITE" id="PS51272"/>
    </source>
</evidence>
<organism evidence="3 4">
    <name type="scientific">Roseburia faecis</name>
    <dbReference type="NCBI Taxonomy" id="301302"/>
    <lineage>
        <taxon>Bacteria</taxon>
        <taxon>Bacillati</taxon>
        <taxon>Bacillota</taxon>
        <taxon>Clostridia</taxon>
        <taxon>Lachnospirales</taxon>
        <taxon>Lachnospiraceae</taxon>
        <taxon>Roseburia</taxon>
    </lineage>
</organism>
<dbReference type="Pfam" id="PF00188">
    <property type="entry name" value="CAP"/>
    <property type="match status" value="1"/>
</dbReference>
<dbReference type="Proteomes" id="UP000049979">
    <property type="component" value="Unassembled WGS sequence"/>
</dbReference>
<proteinExistence type="predicted"/>
<feature type="domain" description="SLH" evidence="2">
    <location>
        <begin position="448"/>
        <end position="502"/>
    </location>
</feature>
<evidence type="ECO:0000313" key="3">
    <source>
        <dbReference type="EMBL" id="CRL40774.1"/>
    </source>
</evidence>
<dbReference type="CDD" id="cd05379">
    <property type="entry name" value="CAP_bacterial"/>
    <property type="match status" value="1"/>
</dbReference>
<dbReference type="STRING" id="301302.ERS852420_02361"/>
<gene>
    <name evidence="3" type="ORF">M72_10411</name>
</gene>
<dbReference type="GeneID" id="99746451"/>
<keyword evidence="4" id="KW-1185">Reference proteome</keyword>
<dbReference type="InterPro" id="IPR001119">
    <property type="entry name" value="SLH_dom"/>
</dbReference>
<dbReference type="PANTHER" id="PTHR31157">
    <property type="entry name" value="SCP DOMAIN-CONTAINING PROTEIN"/>
    <property type="match status" value="1"/>
</dbReference>
<dbReference type="AlphaFoldDB" id="A0A0M6WU48"/>
<dbReference type="InterPro" id="IPR035940">
    <property type="entry name" value="CAP_sf"/>
</dbReference>